<keyword evidence="4" id="KW-1185">Reference proteome</keyword>
<protein>
    <recommendedName>
        <fullName evidence="5">Minor curlin subunit</fullName>
    </recommendedName>
</protein>
<dbReference type="Proteomes" id="UP001355206">
    <property type="component" value="Unassembled WGS sequence"/>
</dbReference>
<evidence type="ECO:0000313" key="4">
    <source>
        <dbReference type="Proteomes" id="UP001355206"/>
    </source>
</evidence>
<evidence type="ECO:0000256" key="1">
    <source>
        <dbReference type="SAM" id="MobiDB-lite"/>
    </source>
</evidence>
<evidence type="ECO:0000313" key="3">
    <source>
        <dbReference type="EMBL" id="MEE7494125.1"/>
    </source>
</evidence>
<evidence type="ECO:0008006" key="5">
    <source>
        <dbReference type="Google" id="ProtNLM"/>
    </source>
</evidence>
<name>A0ABU7TW02_9HYPH</name>
<keyword evidence="2" id="KW-0732">Signal</keyword>
<feature type="chain" id="PRO_5046316577" description="Minor curlin subunit" evidence="2">
    <location>
        <begin position="19"/>
        <end position="177"/>
    </location>
</feature>
<feature type="region of interest" description="Disordered" evidence="1">
    <location>
        <begin position="151"/>
        <end position="177"/>
    </location>
</feature>
<reference evidence="3 4" key="1">
    <citation type="journal article" date="2012" name="Genet. Mol. Biol.">
        <title>Analysis of 16S rRNA and mxaF genes revealing insights into Methylobacterium niche-specific plant association.</title>
        <authorList>
            <person name="Dourado M.N."/>
            <person name="Andreote F.D."/>
            <person name="Dini-Andreote F."/>
            <person name="Conti R."/>
            <person name="Araujo J.M."/>
            <person name="Araujo W.L."/>
        </authorList>
    </citation>
    <scope>NUCLEOTIDE SEQUENCE [LARGE SCALE GENOMIC DNA]</scope>
    <source>
        <strain evidence="3 4">TC3-10</strain>
    </source>
</reference>
<accession>A0ABU7TW02</accession>
<gene>
    <name evidence="3" type="ORF">MOTC310_28385</name>
</gene>
<dbReference type="EMBL" id="MLCA01000015">
    <property type="protein sequence ID" value="MEE7494125.1"/>
    <property type="molecule type" value="Genomic_DNA"/>
</dbReference>
<evidence type="ECO:0000256" key="2">
    <source>
        <dbReference type="SAM" id="SignalP"/>
    </source>
</evidence>
<feature type="compositionally biased region" description="Polar residues" evidence="1">
    <location>
        <begin position="151"/>
        <end position="162"/>
    </location>
</feature>
<organism evidence="3 4">
    <name type="scientific">Methylobacterium oryzae</name>
    <dbReference type="NCBI Taxonomy" id="334852"/>
    <lineage>
        <taxon>Bacteria</taxon>
        <taxon>Pseudomonadati</taxon>
        <taxon>Pseudomonadota</taxon>
        <taxon>Alphaproteobacteria</taxon>
        <taxon>Hyphomicrobiales</taxon>
        <taxon>Methylobacteriaceae</taxon>
        <taxon>Methylobacterium</taxon>
    </lineage>
</organism>
<sequence>MLVAVPLAVASAAGPAAAQDRVAIEQIQAAAQRAAGAPGRGIQESDYILGNQSGIMLLNPSGPPQSAQANQARALQIGSNNTGTIDMAGYANTAIQNVIGSRNTVTQQQTGSYNQSTVSVFGESNTIGTRQDGSGAAATITVRGDNNAISAQQQGSNPTPISITRVGNGPSVSVTQR</sequence>
<comment type="caution">
    <text evidence="3">The sequence shown here is derived from an EMBL/GenBank/DDBJ whole genome shotgun (WGS) entry which is preliminary data.</text>
</comment>
<proteinExistence type="predicted"/>
<feature type="signal peptide" evidence="2">
    <location>
        <begin position="1"/>
        <end position="18"/>
    </location>
</feature>